<dbReference type="AlphaFoldDB" id="A0A2P5HM11"/>
<evidence type="ECO:0000313" key="2">
    <source>
        <dbReference type="EMBL" id="POS71266.1"/>
    </source>
</evidence>
<dbReference type="GO" id="GO:0003676">
    <property type="term" value="F:nucleic acid binding"/>
    <property type="evidence" value="ECO:0007669"/>
    <property type="project" value="InterPro"/>
</dbReference>
<dbReference type="Pfam" id="PF01612">
    <property type="entry name" value="DNA_pol_A_exo1"/>
    <property type="match status" value="1"/>
</dbReference>
<dbReference type="OrthoDB" id="26838at2759"/>
<keyword evidence="3" id="KW-1185">Reference proteome</keyword>
<dbReference type="InterPro" id="IPR036397">
    <property type="entry name" value="RNaseH_sf"/>
</dbReference>
<gene>
    <name evidence="2" type="ORF">DHEL01_v210338</name>
</gene>
<comment type="caution">
    <text evidence="2">The sequence shown here is derived from an EMBL/GenBank/DDBJ whole genome shotgun (WGS) entry which is preliminary data.</text>
</comment>
<evidence type="ECO:0000313" key="3">
    <source>
        <dbReference type="Proteomes" id="UP000094444"/>
    </source>
</evidence>
<name>A0A2P5HM11_DIAHE</name>
<dbReference type="Gene3D" id="3.30.420.10">
    <property type="entry name" value="Ribonuclease H-like superfamily/Ribonuclease H"/>
    <property type="match status" value="1"/>
</dbReference>
<dbReference type="STRING" id="158607.A0A2P5HM11"/>
<protein>
    <recommendedName>
        <fullName evidence="1">3'-5' exonuclease domain-containing protein</fullName>
    </recommendedName>
</protein>
<proteinExistence type="predicted"/>
<dbReference type="InParanoid" id="A0A2P5HM11"/>
<feature type="domain" description="3'-5' exonuclease" evidence="1">
    <location>
        <begin position="8"/>
        <end position="195"/>
    </location>
</feature>
<dbReference type="InterPro" id="IPR012337">
    <property type="entry name" value="RNaseH-like_sf"/>
</dbReference>
<dbReference type="SUPFAM" id="SSF53098">
    <property type="entry name" value="Ribonuclease H-like"/>
    <property type="match status" value="1"/>
</dbReference>
<dbReference type="InterPro" id="IPR002562">
    <property type="entry name" value="3'-5'_exonuclease_dom"/>
</dbReference>
<accession>A0A2P5HM11</accession>
<reference evidence="2" key="1">
    <citation type="submission" date="2017-09" db="EMBL/GenBank/DDBJ databases">
        <title>Polyketide synthases of a Diaporthe helianthi virulent isolate.</title>
        <authorList>
            <person name="Baroncelli R."/>
        </authorList>
    </citation>
    <scope>NUCLEOTIDE SEQUENCE [LARGE SCALE GENOMIC DNA]</scope>
    <source>
        <strain evidence="2">7/96</strain>
    </source>
</reference>
<dbReference type="PANTHER" id="PTHR43040:SF1">
    <property type="entry name" value="RIBONUCLEASE D"/>
    <property type="match status" value="1"/>
</dbReference>
<organism evidence="2 3">
    <name type="scientific">Diaporthe helianthi</name>
    <dbReference type="NCBI Taxonomy" id="158607"/>
    <lineage>
        <taxon>Eukaryota</taxon>
        <taxon>Fungi</taxon>
        <taxon>Dikarya</taxon>
        <taxon>Ascomycota</taxon>
        <taxon>Pezizomycotina</taxon>
        <taxon>Sordariomycetes</taxon>
        <taxon>Sordariomycetidae</taxon>
        <taxon>Diaporthales</taxon>
        <taxon>Diaporthaceae</taxon>
        <taxon>Diaporthe</taxon>
    </lineage>
</organism>
<dbReference type="Proteomes" id="UP000094444">
    <property type="component" value="Unassembled WGS sequence"/>
</dbReference>
<dbReference type="GO" id="GO:0008408">
    <property type="term" value="F:3'-5' exonuclease activity"/>
    <property type="evidence" value="ECO:0007669"/>
    <property type="project" value="InterPro"/>
</dbReference>
<dbReference type="GO" id="GO:0006139">
    <property type="term" value="P:nucleobase-containing compound metabolic process"/>
    <property type="evidence" value="ECO:0007669"/>
    <property type="project" value="InterPro"/>
</dbReference>
<dbReference type="PANTHER" id="PTHR43040">
    <property type="entry name" value="RIBONUCLEASE D"/>
    <property type="match status" value="1"/>
</dbReference>
<dbReference type="EMBL" id="MAVT02001325">
    <property type="protein sequence ID" value="POS71266.1"/>
    <property type="molecule type" value="Genomic_DNA"/>
</dbReference>
<evidence type="ECO:0000259" key="1">
    <source>
        <dbReference type="Pfam" id="PF01612"/>
    </source>
</evidence>
<sequence length="217" mass="24312">MSAPSSSIVSTSAQLRTFLSVIRPDSTIYLDLEGKDLSRHGTLTIATILIQPENVLGVVDVLRLGETTFSTKTNDGRSLKSILEDPTIRKCVWDVRNDADALWAHFRVQLHGVLDVQLLENASRPRGVDKRKLSGLGNAIKNDIKLGFWDRERWMRTKNEGRSHMSRDIFSSRPLALTTVKYCENDVVHLPALYEYYITNHPGLAGRGPRGVTSPRS</sequence>